<evidence type="ECO:0000313" key="4">
    <source>
        <dbReference type="Proteomes" id="UP000266301"/>
    </source>
</evidence>
<dbReference type="RefSeq" id="WP_119970132.1">
    <property type="nucleotide sequence ID" value="NZ_CP032416.1"/>
</dbReference>
<proteinExistence type="predicted"/>
<dbReference type="InterPro" id="IPR018760">
    <property type="entry name" value="DUF2326"/>
</dbReference>
<gene>
    <name evidence="3" type="ORF">D4Z93_02260</name>
</gene>
<dbReference type="AlphaFoldDB" id="A0A386H1I6"/>
<organism evidence="3 4">
    <name type="scientific">Clostridium fermenticellae</name>
    <dbReference type="NCBI Taxonomy" id="2068654"/>
    <lineage>
        <taxon>Bacteria</taxon>
        <taxon>Bacillati</taxon>
        <taxon>Bacillota</taxon>
        <taxon>Clostridia</taxon>
        <taxon>Eubacteriales</taxon>
        <taxon>Clostridiaceae</taxon>
        <taxon>Clostridium</taxon>
    </lineage>
</organism>
<dbReference type="Proteomes" id="UP000266301">
    <property type="component" value="Chromosome"/>
</dbReference>
<dbReference type="KEGG" id="cfer:D4Z93_02260"/>
<keyword evidence="4" id="KW-1185">Reference proteome</keyword>
<dbReference type="EMBL" id="CP032416">
    <property type="protein sequence ID" value="AYD39423.1"/>
    <property type="molecule type" value="Genomic_DNA"/>
</dbReference>
<dbReference type="Pfam" id="PF10088">
    <property type="entry name" value="DUF2326"/>
    <property type="match status" value="1"/>
</dbReference>
<keyword evidence="1" id="KW-0175">Coiled coil</keyword>
<reference evidence="3 4" key="1">
    <citation type="journal article" date="2019" name="Int. J. Syst. Evol. Microbiol.">
        <title>Clostridium fermenticellae sp. nov., isolated from the mud in a fermentation cellar for the production of the Chinese liquor, baijiu.</title>
        <authorList>
            <person name="Xu P.X."/>
            <person name="Chai L.J."/>
            <person name="Qiu T."/>
            <person name="Zhang X.J."/>
            <person name="Lu Z.M."/>
            <person name="Xiao C."/>
            <person name="Wang S.T."/>
            <person name="Shen C.H."/>
            <person name="Shi J.S."/>
            <person name="Xu Z.H."/>
        </authorList>
    </citation>
    <scope>NUCLEOTIDE SEQUENCE [LARGE SCALE GENOMIC DNA]</scope>
    <source>
        <strain evidence="3 4">JN500901</strain>
    </source>
</reference>
<evidence type="ECO:0000259" key="2">
    <source>
        <dbReference type="Pfam" id="PF10088"/>
    </source>
</evidence>
<accession>A0A386H1I6</accession>
<protein>
    <submittedName>
        <fullName evidence="3">DUF2326 domain-containing protein</fullName>
    </submittedName>
</protein>
<name>A0A386H1I6_9CLOT</name>
<evidence type="ECO:0000313" key="3">
    <source>
        <dbReference type="EMBL" id="AYD39423.1"/>
    </source>
</evidence>
<dbReference type="OrthoDB" id="9815945at2"/>
<feature type="domain" description="DUF2326" evidence="2">
    <location>
        <begin position="433"/>
        <end position="532"/>
    </location>
</feature>
<evidence type="ECO:0000256" key="1">
    <source>
        <dbReference type="SAM" id="Coils"/>
    </source>
</evidence>
<feature type="coiled-coil region" evidence="1">
    <location>
        <begin position="325"/>
        <end position="352"/>
    </location>
</feature>
<sequence>MLIEMSSPVFIEKGVVRPPIVFKEGLNVVLGREDGTNSIDKSSVLLAIDFVFGGNTYIASDGVKHIGDHTIFFTFKFEGKEYYFARNTASAEEVQICSKGYSLTGKVKTRQEFVDWLKKKYQMDFPGLSFRSTLSSFLRVYGKDNTNERKPLYGIPGDGMQKSIDRLVKLFDRYRDIEDFTSRLEEQKKKLSAYREARKYHFVSDLVGGKEKYDENLAEIHSLQVELDILTSERVSTCSEEDIEKNKLKSDLKDKKFRLEESIESKKRRLNLLDMSLSYGLYPTEADLSGLQEFFPDVNLRKLYEVEGYHKKLSTILDGQFAAEHESVQHEIENLQSQVESVEVQIRELGMVGNLSKEFLDRHSEIKGKIDALKTQNKAYLTLTDLQDARKKADDMLKGAIETILADIEQAINDKMKEYNDSLFLEPHKCPHLHFNEYNSYRFETPDDTGTGSNYKGMVIFDLAVLNLTALPAITHDSLILKNISDGSIDGIMKIYANSKKQIFIAFDKQDAYTPETRKIVSDNKILKLSNNHCELYGQSWNVEEAQNEDKL</sequence>